<name>A0AAN7BI96_9PEZI</name>
<dbReference type="InterPro" id="IPR002056">
    <property type="entry name" value="MAS20"/>
</dbReference>
<dbReference type="Proteomes" id="UP001301958">
    <property type="component" value="Unassembled WGS sequence"/>
</dbReference>
<evidence type="ECO:0000313" key="16">
    <source>
        <dbReference type="Proteomes" id="UP001301958"/>
    </source>
</evidence>
<evidence type="ECO:0000256" key="3">
    <source>
        <dbReference type="ARBA" id="ARBA00022448"/>
    </source>
</evidence>
<evidence type="ECO:0000256" key="12">
    <source>
        <dbReference type="ARBA" id="ARBA00073975"/>
    </source>
</evidence>
<keyword evidence="3" id="KW-0813">Transport</keyword>
<keyword evidence="7 14" id="KW-1133">Transmembrane helix</keyword>
<evidence type="ECO:0000256" key="13">
    <source>
        <dbReference type="ARBA" id="ARBA00080405"/>
    </source>
</evidence>
<protein>
    <recommendedName>
        <fullName evidence="11">Mitochondrial import receptor subunit TOM20</fullName>
    </recommendedName>
    <alternativeName>
        <fullName evidence="10">Mitochondrial 20 kDa outer membrane protein</fullName>
    </alternativeName>
    <alternativeName>
        <fullName evidence="12">Mitochondrial import receptor subunit tom20</fullName>
    </alternativeName>
    <alternativeName>
        <fullName evidence="13">Translocase of outer membrane 20 kDa subunit</fullName>
    </alternativeName>
</protein>
<evidence type="ECO:0000256" key="10">
    <source>
        <dbReference type="ARBA" id="ARBA00042705"/>
    </source>
</evidence>
<evidence type="ECO:0000256" key="1">
    <source>
        <dbReference type="ARBA" id="ARBA00004572"/>
    </source>
</evidence>
<dbReference type="FunFam" id="1.20.960.10:FF:000002">
    <property type="entry name" value="Mitochondrial import receptor subunit TOM20"/>
    <property type="match status" value="1"/>
</dbReference>
<evidence type="ECO:0000256" key="6">
    <source>
        <dbReference type="ARBA" id="ARBA00022927"/>
    </source>
</evidence>
<evidence type="ECO:0000256" key="14">
    <source>
        <dbReference type="SAM" id="Phobius"/>
    </source>
</evidence>
<comment type="subcellular location">
    <subcellularLocation>
        <location evidence="1">Mitochondrion outer membrane</location>
        <topology evidence="1">Single-pass membrane protein</topology>
    </subcellularLocation>
</comment>
<dbReference type="Gene3D" id="1.20.960.10">
    <property type="entry name" value="Mitochondrial outer membrane translocase complex, subunit Tom20 domain"/>
    <property type="match status" value="1"/>
</dbReference>
<feature type="transmembrane region" description="Helical" evidence="14">
    <location>
        <begin position="6"/>
        <end position="28"/>
    </location>
</feature>
<dbReference type="GO" id="GO:0030943">
    <property type="term" value="F:mitochondrion targeting sequence binding"/>
    <property type="evidence" value="ECO:0007669"/>
    <property type="project" value="TreeGrafter"/>
</dbReference>
<evidence type="ECO:0000256" key="9">
    <source>
        <dbReference type="ARBA" id="ARBA00023136"/>
    </source>
</evidence>
<keyword evidence="16" id="KW-1185">Reference proteome</keyword>
<organism evidence="15 16">
    <name type="scientific">Podospora fimiseda</name>
    <dbReference type="NCBI Taxonomy" id="252190"/>
    <lineage>
        <taxon>Eukaryota</taxon>
        <taxon>Fungi</taxon>
        <taxon>Dikarya</taxon>
        <taxon>Ascomycota</taxon>
        <taxon>Pezizomycotina</taxon>
        <taxon>Sordariomycetes</taxon>
        <taxon>Sordariomycetidae</taxon>
        <taxon>Sordariales</taxon>
        <taxon>Podosporaceae</taxon>
        <taxon>Podospora</taxon>
    </lineage>
</organism>
<keyword evidence="5" id="KW-1000">Mitochondrion outer membrane</keyword>
<dbReference type="SUPFAM" id="SSF47157">
    <property type="entry name" value="Mitochondrial import receptor subunit Tom20"/>
    <property type="match status" value="1"/>
</dbReference>
<dbReference type="EMBL" id="MU865415">
    <property type="protein sequence ID" value="KAK4223769.1"/>
    <property type="molecule type" value="Genomic_DNA"/>
</dbReference>
<dbReference type="GO" id="GO:0016031">
    <property type="term" value="P:tRNA import into mitochondrion"/>
    <property type="evidence" value="ECO:0007669"/>
    <property type="project" value="TreeGrafter"/>
</dbReference>
<sequence>METPRPVVLATVAAVATGVLAYAVYFDYRRRTSAEFRRELRREERRQARSAKEQAVADARAQKLALYQAVDDAKAEGFPTSSDEKEAYFLEQVQAGELLGPDPTKALEAALAFYKALKVYPTPGDLINIYDKTVSKPILDLLAEMIAYDGSIRTSFTQPSPGGVDINELMREMGADLGEMGDLSDISDLGATPGVPLD</sequence>
<evidence type="ECO:0000256" key="4">
    <source>
        <dbReference type="ARBA" id="ARBA00022692"/>
    </source>
</evidence>
<evidence type="ECO:0000256" key="7">
    <source>
        <dbReference type="ARBA" id="ARBA00022989"/>
    </source>
</evidence>
<comment type="caution">
    <text evidence="15">The sequence shown here is derived from an EMBL/GenBank/DDBJ whole genome shotgun (WGS) entry which is preliminary data.</text>
</comment>
<proteinExistence type="inferred from homology"/>
<comment type="similarity">
    <text evidence="2">Belongs to the Tom20 family.</text>
</comment>
<evidence type="ECO:0000256" key="2">
    <source>
        <dbReference type="ARBA" id="ARBA00005792"/>
    </source>
</evidence>
<accession>A0AAN7BI96</accession>
<evidence type="ECO:0000313" key="15">
    <source>
        <dbReference type="EMBL" id="KAK4223769.1"/>
    </source>
</evidence>
<dbReference type="GO" id="GO:0030150">
    <property type="term" value="P:protein import into mitochondrial matrix"/>
    <property type="evidence" value="ECO:0007669"/>
    <property type="project" value="TreeGrafter"/>
</dbReference>
<dbReference type="AlphaFoldDB" id="A0AAN7BI96"/>
<dbReference type="GO" id="GO:0008320">
    <property type="term" value="F:protein transmembrane transporter activity"/>
    <property type="evidence" value="ECO:0007669"/>
    <property type="project" value="TreeGrafter"/>
</dbReference>
<dbReference type="PANTHER" id="PTHR12430">
    <property type="entry name" value="MITOCHONDRIAL IMPORT RECEPTOR SUBUNIT TOM20"/>
    <property type="match status" value="1"/>
</dbReference>
<gene>
    <name evidence="15" type="ORF">QBC38DRAFT_447075</name>
</gene>
<evidence type="ECO:0000256" key="8">
    <source>
        <dbReference type="ARBA" id="ARBA00023128"/>
    </source>
</evidence>
<keyword evidence="8" id="KW-0496">Mitochondrion</keyword>
<keyword evidence="9 14" id="KW-0472">Membrane</keyword>
<evidence type="ECO:0000256" key="11">
    <source>
        <dbReference type="ARBA" id="ARBA00068548"/>
    </source>
</evidence>
<dbReference type="Pfam" id="PF02064">
    <property type="entry name" value="MAS20"/>
    <property type="match status" value="1"/>
</dbReference>
<dbReference type="GO" id="GO:0006886">
    <property type="term" value="P:intracellular protein transport"/>
    <property type="evidence" value="ECO:0007669"/>
    <property type="project" value="InterPro"/>
</dbReference>
<reference evidence="15" key="1">
    <citation type="journal article" date="2023" name="Mol. Phylogenet. Evol.">
        <title>Genome-scale phylogeny and comparative genomics of the fungal order Sordariales.</title>
        <authorList>
            <person name="Hensen N."/>
            <person name="Bonometti L."/>
            <person name="Westerberg I."/>
            <person name="Brannstrom I.O."/>
            <person name="Guillou S."/>
            <person name="Cros-Aarteil S."/>
            <person name="Calhoun S."/>
            <person name="Haridas S."/>
            <person name="Kuo A."/>
            <person name="Mondo S."/>
            <person name="Pangilinan J."/>
            <person name="Riley R."/>
            <person name="LaButti K."/>
            <person name="Andreopoulos B."/>
            <person name="Lipzen A."/>
            <person name="Chen C."/>
            <person name="Yan M."/>
            <person name="Daum C."/>
            <person name="Ng V."/>
            <person name="Clum A."/>
            <person name="Steindorff A."/>
            <person name="Ohm R.A."/>
            <person name="Martin F."/>
            <person name="Silar P."/>
            <person name="Natvig D.O."/>
            <person name="Lalanne C."/>
            <person name="Gautier V."/>
            <person name="Ament-Velasquez S.L."/>
            <person name="Kruys A."/>
            <person name="Hutchinson M.I."/>
            <person name="Powell A.J."/>
            <person name="Barry K."/>
            <person name="Miller A.N."/>
            <person name="Grigoriev I.V."/>
            <person name="Debuchy R."/>
            <person name="Gladieux P."/>
            <person name="Hiltunen Thoren M."/>
            <person name="Johannesson H."/>
        </authorList>
    </citation>
    <scope>NUCLEOTIDE SEQUENCE</scope>
    <source>
        <strain evidence="15">CBS 990.96</strain>
    </source>
</reference>
<dbReference type="PANTHER" id="PTHR12430:SF0">
    <property type="entry name" value="TRANSLOCASE OF OUTER MITOCHONDRIAL MEMBRANE 20"/>
    <property type="match status" value="1"/>
</dbReference>
<dbReference type="GO" id="GO:0005742">
    <property type="term" value="C:mitochondrial outer membrane translocase complex"/>
    <property type="evidence" value="ECO:0007669"/>
    <property type="project" value="InterPro"/>
</dbReference>
<keyword evidence="4 14" id="KW-0812">Transmembrane</keyword>
<keyword evidence="6" id="KW-0653">Protein transport</keyword>
<dbReference type="InterPro" id="IPR023392">
    <property type="entry name" value="Tom20_dom_sf"/>
</dbReference>
<dbReference type="PRINTS" id="PR00351">
    <property type="entry name" value="OM20RECEPTOR"/>
</dbReference>
<reference evidence="15" key="2">
    <citation type="submission" date="2023-05" db="EMBL/GenBank/DDBJ databases">
        <authorList>
            <consortium name="Lawrence Berkeley National Laboratory"/>
            <person name="Steindorff A."/>
            <person name="Hensen N."/>
            <person name="Bonometti L."/>
            <person name="Westerberg I."/>
            <person name="Brannstrom I.O."/>
            <person name="Guillou S."/>
            <person name="Cros-Aarteil S."/>
            <person name="Calhoun S."/>
            <person name="Haridas S."/>
            <person name="Kuo A."/>
            <person name="Mondo S."/>
            <person name="Pangilinan J."/>
            <person name="Riley R."/>
            <person name="Labutti K."/>
            <person name="Andreopoulos B."/>
            <person name="Lipzen A."/>
            <person name="Chen C."/>
            <person name="Yanf M."/>
            <person name="Daum C."/>
            <person name="Ng V."/>
            <person name="Clum A."/>
            <person name="Ohm R."/>
            <person name="Martin F."/>
            <person name="Silar P."/>
            <person name="Natvig D."/>
            <person name="Lalanne C."/>
            <person name="Gautier V."/>
            <person name="Ament-Velasquez S.L."/>
            <person name="Kruys A."/>
            <person name="Hutchinson M.I."/>
            <person name="Powell A.J."/>
            <person name="Barry K."/>
            <person name="Miller A.N."/>
            <person name="Grigoriev I.V."/>
            <person name="Debuchy R."/>
            <person name="Gladieux P."/>
            <person name="Thoren M.H."/>
            <person name="Johannesson H."/>
        </authorList>
    </citation>
    <scope>NUCLEOTIDE SEQUENCE</scope>
    <source>
        <strain evidence="15">CBS 990.96</strain>
    </source>
</reference>
<evidence type="ECO:0000256" key="5">
    <source>
        <dbReference type="ARBA" id="ARBA00022787"/>
    </source>
</evidence>
<dbReference type="GO" id="GO:0006605">
    <property type="term" value="P:protein targeting"/>
    <property type="evidence" value="ECO:0007669"/>
    <property type="project" value="InterPro"/>
</dbReference>